<dbReference type="Proteomes" id="UP000593802">
    <property type="component" value="Chromosome"/>
</dbReference>
<dbReference type="HAMAP" id="MF_00165">
    <property type="entry name" value="Thymidylate_kinase"/>
    <property type="match status" value="1"/>
</dbReference>
<feature type="domain" description="Thymidylate kinase-like" evidence="8">
    <location>
        <begin position="27"/>
        <end position="220"/>
    </location>
</feature>
<comment type="catalytic activity">
    <reaction evidence="7">
        <text>dTMP + ATP = dTDP + ADP</text>
        <dbReference type="Rhea" id="RHEA:13517"/>
        <dbReference type="ChEBI" id="CHEBI:30616"/>
        <dbReference type="ChEBI" id="CHEBI:58369"/>
        <dbReference type="ChEBI" id="CHEBI:63528"/>
        <dbReference type="ChEBI" id="CHEBI:456216"/>
        <dbReference type="EC" id="2.7.4.9"/>
    </reaction>
</comment>
<comment type="function">
    <text evidence="7">Phosphorylation of dTMP to form dTDP in both de novo and salvage pathways of dTTP synthesis.</text>
</comment>
<keyword evidence="3 7" id="KW-0545">Nucleotide biosynthesis</keyword>
<dbReference type="Pfam" id="PF02223">
    <property type="entry name" value="Thymidylate_kin"/>
    <property type="match status" value="1"/>
</dbReference>
<dbReference type="GO" id="GO:0005737">
    <property type="term" value="C:cytoplasm"/>
    <property type="evidence" value="ECO:0007669"/>
    <property type="project" value="TreeGrafter"/>
</dbReference>
<dbReference type="GO" id="GO:0005524">
    <property type="term" value="F:ATP binding"/>
    <property type="evidence" value="ECO:0007669"/>
    <property type="project" value="UniProtKB-UniRule"/>
</dbReference>
<evidence type="ECO:0000256" key="2">
    <source>
        <dbReference type="ARBA" id="ARBA00022679"/>
    </source>
</evidence>
<sequence length="231" mass="26153">MAVDRRFFGHGIPGLENESLSGKLIVIEGSDYSGHSTQSALLKEWLEVKGHAVAEAGIKRSKLMRQAIEEAKEEHILGQTTLGLLYATDFADELENVIIPALRAGMIVVADRYVFTLMARQKVRGAQSDWLETLLGFALKPDFVVYLSVPAEELMHRCFYSYGQLSYWESGMDLALSSDMVDSFLMYQNRLLEQYDRLADQYQFDAVDGTQPIDDIHDHIKKKVKKLLKMA</sequence>
<proteinExistence type="inferred from homology"/>
<keyword evidence="5 7" id="KW-0418">Kinase</keyword>
<dbReference type="GO" id="GO:0006227">
    <property type="term" value="P:dUDP biosynthetic process"/>
    <property type="evidence" value="ECO:0007669"/>
    <property type="project" value="TreeGrafter"/>
</dbReference>
<reference evidence="9 10" key="1">
    <citation type="submission" date="2020-08" db="EMBL/GenBank/DDBJ databases">
        <title>Complete Genome Sequence of Effusibacillus dendaii Strain skT53, Isolated from Farmland soil.</title>
        <authorList>
            <person name="Konishi T."/>
            <person name="Kawasaki H."/>
        </authorList>
    </citation>
    <scope>NUCLEOTIDE SEQUENCE [LARGE SCALE GENOMIC DNA]</scope>
    <source>
        <strain evidence="10">skT53</strain>
    </source>
</reference>
<evidence type="ECO:0000256" key="1">
    <source>
        <dbReference type="ARBA" id="ARBA00009776"/>
    </source>
</evidence>
<dbReference type="RefSeq" id="WP_200759681.1">
    <property type="nucleotide sequence ID" value="NZ_AP023366.1"/>
</dbReference>
<dbReference type="NCBIfam" id="TIGR00041">
    <property type="entry name" value="DTMP_kinase"/>
    <property type="match status" value="1"/>
</dbReference>
<dbReference type="InterPro" id="IPR039430">
    <property type="entry name" value="Thymidylate_kin-like_dom"/>
</dbReference>
<evidence type="ECO:0000256" key="4">
    <source>
        <dbReference type="ARBA" id="ARBA00022741"/>
    </source>
</evidence>
<dbReference type="EMBL" id="AP023366">
    <property type="protein sequence ID" value="BCJ85577.1"/>
    <property type="molecule type" value="Genomic_DNA"/>
</dbReference>
<evidence type="ECO:0000256" key="7">
    <source>
        <dbReference type="HAMAP-Rule" id="MF_00165"/>
    </source>
</evidence>
<dbReference type="PANTHER" id="PTHR10344">
    <property type="entry name" value="THYMIDYLATE KINASE"/>
    <property type="match status" value="1"/>
</dbReference>
<dbReference type="InterPro" id="IPR018094">
    <property type="entry name" value="Thymidylate_kinase"/>
</dbReference>
<evidence type="ECO:0000256" key="5">
    <source>
        <dbReference type="ARBA" id="ARBA00022777"/>
    </source>
</evidence>
<evidence type="ECO:0000313" key="9">
    <source>
        <dbReference type="EMBL" id="BCJ85577.1"/>
    </source>
</evidence>
<keyword evidence="10" id="KW-1185">Reference proteome</keyword>
<organism evidence="9 10">
    <name type="scientific">Effusibacillus dendaii</name>
    <dbReference type="NCBI Taxonomy" id="2743772"/>
    <lineage>
        <taxon>Bacteria</taxon>
        <taxon>Bacillati</taxon>
        <taxon>Bacillota</taxon>
        <taxon>Bacilli</taxon>
        <taxon>Bacillales</taxon>
        <taxon>Alicyclobacillaceae</taxon>
        <taxon>Effusibacillus</taxon>
    </lineage>
</organism>
<keyword evidence="6 7" id="KW-0067">ATP-binding</keyword>
<dbReference type="PANTHER" id="PTHR10344:SF1">
    <property type="entry name" value="THYMIDYLATE KINASE"/>
    <property type="match status" value="1"/>
</dbReference>
<dbReference type="Gene3D" id="3.40.50.300">
    <property type="entry name" value="P-loop containing nucleotide triphosphate hydrolases"/>
    <property type="match status" value="1"/>
</dbReference>
<dbReference type="KEGG" id="eff:skT53_05620"/>
<evidence type="ECO:0000313" key="10">
    <source>
        <dbReference type="Proteomes" id="UP000593802"/>
    </source>
</evidence>
<dbReference type="AlphaFoldDB" id="A0A7I8D6F6"/>
<evidence type="ECO:0000259" key="8">
    <source>
        <dbReference type="Pfam" id="PF02223"/>
    </source>
</evidence>
<dbReference type="GO" id="GO:0006235">
    <property type="term" value="P:dTTP biosynthetic process"/>
    <property type="evidence" value="ECO:0007669"/>
    <property type="project" value="UniProtKB-UniRule"/>
</dbReference>
<gene>
    <name evidence="7" type="primary">tmk</name>
    <name evidence="9" type="ORF">skT53_05620</name>
</gene>
<comment type="caution">
    <text evidence="7">Lacks conserved residue(s) required for the propagation of feature annotation.</text>
</comment>
<evidence type="ECO:0000256" key="3">
    <source>
        <dbReference type="ARBA" id="ARBA00022727"/>
    </source>
</evidence>
<dbReference type="SUPFAM" id="SSF52540">
    <property type="entry name" value="P-loop containing nucleoside triphosphate hydrolases"/>
    <property type="match status" value="1"/>
</dbReference>
<dbReference type="GO" id="GO:0006233">
    <property type="term" value="P:dTDP biosynthetic process"/>
    <property type="evidence" value="ECO:0007669"/>
    <property type="project" value="InterPro"/>
</dbReference>
<protein>
    <recommendedName>
        <fullName evidence="7">Thymidylate kinase</fullName>
        <ecNumber evidence="7">2.7.4.9</ecNumber>
    </recommendedName>
    <alternativeName>
        <fullName evidence="7">dTMP kinase</fullName>
    </alternativeName>
</protein>
<keyword evidence="2 7" id="KW-0808">Transferase</keyword>
<dbReference type="CDD" id="cd01672">
    <property type="entry name" value="TMPK"/>
    <property type="match status" value="1"/>
</dbReference>
<keyword evidence="4 7" id="KW-0547">Nucleotide-binding</keyword>
<dbReference type="InterPro" id="IPR027417">
    <property type="entry name" value="P-loop_NTPase"/>
</dbReference>
<dbReference type="GO" id="GO:0004798">
    <property type="term" value="F:dTMP kinase activity"/>
    <property type="evidence" value="ECO:0007669"/>
    <property type="project" value="UniProtKB-UniRule"/>
</dbReference>
<comment type="similarity">
    <text evidence="1 7">Belongs to the thymidylate kinase family.</text>
</comment>
<evidence type="ECO:0000256" key="6">
    <source>
        <dbReference type="ARBA" id="ARBA00022840"/>
    </source>
</evidence>
<dbReference type="EC" id="2.7.4.9" evidence="7"/>
<name>A0A7I8D6F6_9BACL</name>
<accession>A0A7I8D6F6</accession>